<name>A0AAE0BPN3_9CHLO</name>
<feature type="transmembrane region" description="Helical" evidence="1">
    <location>
        <begin position="218"/>
        <end position="234"/>
    </location>
</feature>
<keyword evidence="1" id="KW-0812">Transmembrane</keyword>
<dbReference type="AlphaFoldDB" id="A0AAE0BPN3"/>
<sequence>MDEQQMQARSPGVSKKLLTRAWPGRFVGIDLKASSYLICILDLYMDVVVTAGRPTFLRKYTEIGQVTSSFPDHVAPADLPAPTCLADRPQPWRDAVAGSLTASTRTTLLWCRVKAQDEAVKSPAMCPAIIVSTDLPRTQSYGAVFQPTVFAGSPLPRENFPMNLVARLMVFPGSHAARHASAFQTHLSGISGWLGETDRLWTPHETSFMVADLPTCRLLFILAIIFSSLGLRVFHYDVSQAFMHAKLDVPMHIKFPSGFAHQGRHRFAKLLYALYGLRAAGWGFTVCGAGFGRYLSPVHVDTKINLAVLFTKPLVAMRDRIFLIRTMVESYIDVFRLHPGGVGTA</sequence>
<dbReference type="EMBL" id="LGRX02033918">
    <property type="protein sequence ID" value="KAK3239427.1"/>
    <property type="molecule type" value="Genomic_DNA"/>
</dbReference>
<dbReference type="Proteomes" id="UP001190700">
    <property type="component" value="Unassembled WGS sequence"/>
</dbReference>
<evidence type="ECO:0000313" key="3">
    <source>
        <dbReference type="Proteomes" id="UP001190700"/>
    </source>
</evidence>
<reference evidence="2 3" key="1">
    <citation type="journal article" date="2015" name="Genome Biol. Evol.">
        <title>Comparative Genomics of a Bacterivorous Green Alga Reveals Evolutionary Causalities and Consequences of Phago-Mixotrophic Mode of Nutrition.</title>
        <authorList>
            <person name="Burns J.A."/>
            <person name="Paasch A."/>
            <person name="Narechania A."/>
            <person name="Kim E."/>
        </authorList>
    </citation>
    <scope>NUCLEOTIDE SEQUENCE [LARGE SCALE GENOMIC DNA]</scope>
    <source>
        <strain evidence="2 3">PLY_AMNH</strain>
    </source>
</reference>
<organism evidence="2 3">
    <name type="scientific">Cymbomonas tetramitiformis</name>
    <dbReference type="NCBI Taxonomy" id="36881"/>
    <lineage>
        <taxon>Eukaryota</taxon>
        <taxon>Viridiplantae</taxon>
        <taxon>Chlorophyta</taxon>
        <taxon>Pyramimonadophyceae</taxon>
        <taxon>Pyramimonadales</taxon>
        <taxon>Pyramimonadaceae</taxon>
        <taxon>Cymbomonas</taxon>
    </lineage>
</organism>
<proteinExistence type="predicted"/>
<evidence type="ECO:0000256" key="1">
    <source>
        <dbReference type="SAM" id="Phobius"/>
    </source>
</evidence>
<keyword evidence="1" id="KW-0472">Membrane</keyword>
<protein>
    <recommendedName>
        <fullName evidence="4">Reverse transcriptase Ty1/copia-type domain-containing protein</fullName>
    </recommendedName>
</protein>
<keyword evidence="1" id="KW-1133">Transmembrane helix</keyword>
<keyword evidence="3" id="KW-1185">Reference proteome</keyword>
<evidence type="ECO:0000313" key="2">
    <source>
        <dbReference type="EMBL" id="KAK3239427.1"/>
    </source>
</evidence>
<accession>A0AAE0BPN3</accession>
<gene>
    <name evidence="2" type="ORF">CYMTET_50647</name>
</gene>
<evidence type="ECO:0008006" key="4">
    <source>
        <dbReference type="Google" id="ProtNLM"/>
    </source>
</evidence>
<comment type="caution">
    <text evidence="2">The sequence shown here is derived from an EMBL/GenBank/DDBJ whole genome shotgun (WGS) entry which is preliminary data.</text>
</comment>